<reference evidence="1" key="2">
    <citation type="submission" date="2021-04" db="EMBL/GenBank/DDBJ databases">
        <authorList>
            <person name="Gilroy R."/>
        </authorList>
    </citation>
    <scope>NUCLEOTIDE SEQUENCE</scope>
    <source>
        <strain evidence="1">CHK178-16964</strain>
    </source>
</reference>
<reference evidence="1" key="1">
    <citation type="journal article" date="2021" name="PeerJ">
        <title>Extensive microbial diversity within the chicken gut microbiome revealed by metagenomics and culture.</title>
        <authorList>
            <person name="Gilroy R."/>
            <person name="Ravi A."/>
            <person name="Getino M."/>
            <person name="Pursley I."/>
            <person name="Horton D.L."/>
            <person name="Alikhan N.F."/>
            <person name="Baker D."/>
            <person name="Gharbi K."/>
            <person name="Hall N."/>
            <person name="Watson M."/>
            <person name="Adriaenssens E.M."/>
            <person name="Foster-Nyarko E."/>
            <person name="Jarju S."/>
            <person name="Secka A."/>
            <person name="Antonio M."/>
            <person name="Oren A."/>
            <person name="Chaudhuri R.R."/>
            <person name="La Ragione R."/>
            <person name="Hildebrand F."/>
            <person name="Pallen M.J."/>
        </authorList>
    </citation>
    <scope>NUCLEOTIDE SEQUENCE</scope>
    <source>
        <strain evidence="1">CHK178-16964</strain>
    </source>
</reference>
<accession>A0A9D2HHF3</accession>
<dbReference type="Proteomes" id="UP000823900">
    <property type="component" value="Unassembled WGS sequence"/>
</dbReference>
<organism evidence="1 2">
    <name type="scientific">Candidatus Lachnoclostridium stercoravium</name>
    <dbReference type="NCBI Taxonomy" id="2838633"/>
    <lineage>
        <taxon>Bacteria</taxon>
        <taxon>Bacillati</taxon>
        <taxon>Bacillota</taxon>
        <taxon>Clostridia</taxon>
        <taxon>Lachnospirales</taxon>
        <taxon>Lachnospiraceae</taxon>
    </lineage>
</organism>
<protein>
    <submittedName>
        <fullName evidence="1">Uncharacterized protein</fullName>
    </submittedName>
</protein>
<sequence>IFLDISENLCILQVIASEGAPFMDLMDGAPLFVFIRFFCKSAGISAFTGRRAACGYSIRKEILRS</sequence>
<dbReference type="EMBL" id="DWZA01000046">
    <property type="protein sequence ID" value="HJA70907.1"/>
    <property type="molecule type" value="Genomic_DNA"/>
</dbReference>
<feature type="non-terminal residue" evidence="1">
    <location>
        <position position="1"/>
    </location>
</feature>
<evidence type="ECO:0000313" key="2">
    <source>
        <dbReference type="Proteomes" id="UP000823900"/>
    </source>
</evidence>
<dbReference type="AlphaFoldDB" id="A0A9D2HHF3"/>
<name>A0A9D2HHF3_9FIRM</name>
<comment type="caution">
    <text evidence="1">The sequence shown here is derived from an EMBL/GenBank/DDBJ whole genome shotgun (WGS) entry which is preliminary data.</text>
</comment>
<proteinExistence type="predicted"/>
<gene>
    <name evidence="1" type="ORF">IAA07_04910</name>
</gene>
<evidence type="ECO:0000313" key="1">
    <source>
        <dbReference type="EMBL" id="HJA70907.1"/>
    </source>
</evidence>